<accession>G9I0A6</accession>
<evidence type="ECO:0000313" key="2">
    <source>
        <dbReference type="Proteomes" id="UP000029779"/>
    </source>
</evidence>
<organism evidence="1 2">
    <name type="scientific">Helicoverpa zea nudivirus 2</name>
    <name type="common">HzNV-2</name>
    <dbReference type="NCBI Taxonomy" id="1128424"/>
    <lineage>
        <taxon>Viruses</taxon>
        <taxon>Viruses incertae sedis</taxon>
        <taxon>Naldaviricetes</taxon>
        <taxon>Lefavirales</taxon>
        <taxon>Nudiviridae</taxon>
        <taxon>Betanudivirus</taxon>
        <taxon>Betanudivirus hezeae</taxon>
    </lineage>
</organism>
<keyword evidence="2" id="KW-1185">Reference proteome</keyword>
<protein>
    <submittedName>
        <fullName evidence="1">Uncharacterized protein</fullName>
    </submittedName>
</protein>
<name>G9I0A6_HZNV2</name>
<reference evidence="1 2" key="1">
    <citation type="journal article" date="2012" name="Viruses">
        <title>Analysis of the Genome of the Sexually Transmitted Insect Virus Helicoverpa zea Nudivirus 2.</title>
        <authorList>
            <person name="Burand J.P."/>
            <person name="Kim W."/>
            <person name="Afonso C.L."/>
            <person name="Tulman E.R."/>
            <person name="Kutish G.F."/>
            <person name="Lu Z."/>
            <person name="Rock D.L."/>
        </authorList>
    </citation>
    <scope>NUCLEOTIDE SEQUENCE [LARGE SCALE GENOMIC DNA]</scope>
    <source>
        <strain evidence="1">MS1</strain>
    </source>
</reference>
<dbReference type="RefSeq" id="YP_004956828.1">
    <property type="nucleotide sequence ID" value="NC_004156.2"/>
</dbReference>
<gene>
    <name evidence="1" type="primary">orf80</name>
    <name evidence="1" type="ORF">Hz2V080</name>
</gene>
<dbReference type="Proteomes" id="UP000029779">
    <property type="component" value="Segment"/>
</dbReference>
<sequence length="237" mass="27491">MILTIVGDDSSVRVSTDTLTAKDAHSLMVQEIEWTMKRKLEYPELSLETVLSALYATRNFLDMNHAPIRMMDRTYYNTMVDFSDSSVPVIVRKTLYNGDNNNIEYDAKIVLQEDKDNVDEYLKCSYKVSREMKLAEPTESMVVTKNAIGYYFITDGNVRHMIQCQGGRHSYKLEREVESEMELDGLGAKIIIRELNRHLAIGTEFLERAYMDQPLDIPEYYRDEIRDIVSKNVENCI</sequence>
<dbReference type="EMBL" id="JN418988">
    <property type="protein sequence ID" value="AEW69629.1"/>
    <property type="molecule type" value="Genomic_DNA"/>
</dbReference>
<proteinExistence type="predicted"/>
<dbReference type="GeneID" id="11536436"/>
<evidence type="ECO:0000313" key="1">
    <source>
        <dbReference type="EMBL" id="AEW69629.1"/>
    </source>
</evidence>
<organismHost>
    <name type="scientific">Helicoverpa zea</name>
    <name type="common">Corn earworm moth</name>
    <name type="synonym">Heliothis zea</name>
    <dbReference type="NCBI Taxonomy" id="7113"/>
</organismHost>
<dbReference type="KEGG" id="vg:11536436"/>